<comment type="caution">
    <text evidence="2">The sequence shown here is derived from an EMBL/GenBank/DDBJ whole genome shotgun (WGS) entry which is preliminary data.</text>
</comment>
<dbReference type="OrthoDB" id="512358at2"/>
<protein>
    <submittedName>
        <fullName evidence="2">Cupin</fullName>
    </submittedName>
</protein>
<name>A0A2S4HBH5_9GAMM</name>
<dbReference type="Pfam" id="PF07883">
    <property type="entry name" value="Cupin_2"/>
    <property type="match status" value="1"/>
</dbReference>
<dbReference type="InterPro" id="IPR011051">
    <property type="entry name" value="RmlC_Cupin_sf"/>
</dbReference>
<evidence type="ECO:0000313" key="2">
    <source>
        <dbReference type="EMBL" id="POP51335.1"/>
    </source>
</evidence>
<gene>
    <name evidence="2" type="ORF">C0068_16965</name>
</gene>
<proteinExistence type="predicted"/>
<dbReference type="Gene3D" id="2.60.120.10">
    <property type="entry name" value="Jelly Rolls"/>
    <property type="match status" value="1"/>
</dbReference>
<feature type="domain" description="Cupin type-2" evidence="1">
    <location>
        <begin position="56"/>
        <end position="117"/>
    </location>
</feature>
<dbReference type="InterPro" id="IPR014710">
    <property type="entry name" value="RmlC-like_jellyroll"/>
</dbReference>
<sequence>MTKKHQLSQEFLVLGPDQSATPVAVSPSLYQDLDSRFNQFKQHSLVAMYSFESDWASWEIHPKGDEMVMLIEGEITLVLDTATGEQSQQLSHAGDYIVIPKNTWHTARTSTLAKVLFITPGEGTEHKSNT</sequence>
<dbReference type="AlphaFoldDB" id="A0A2S4HBH5"/>
<reference evidence="2 3" key="1">
    <citation type="submission" date="2018-01" db="EMBL/GenBank/DDBJ databases">
        <authorList>
            <person name="Yu X.-D."/>
        </authorList>
    </citation>
    <scope>NUCLEOTIDE SEQUENCE [LARGE SCALE GENOMIC DNA]</scope>
    <source>
        <strain evidence="2 3">ZX-21</strain>
    </source>
</reference>
<dbReference type="RefSeq" id="WP_103685669.1">
    <property type="nucleotide sequence ID" value="NZ_PQGG01000040.1"/>
</dbReference>
<dbReference type="Proteomes" id="UP000237222">
    <property type="component" value="Unassembled WGS sequence"/>
</dbReference>
<dbReference type="EMBL" id="PQGG01000040">
    <property type="protein sequence ID" value="POP51335.1"/>
    <property type="molecule type" value="Genomic_DNA"/>
</dbReference>
<organism evidence="2 3">
    <name type="scientific">Zhongshania marina</name>
    <dbReference type="NCBI Taxonomy" id="2304603"/>
    <lineage>
        <taxon>Bacteria</taxon>
        <taxon>Pseudomonadati</taxon>
        <taxon>Pseudomonadota</taxon>
        <taxon>Gammaproteobacteria</taxon>
        <taxon>Cellvibrionales</taxon>
        <taxon>Spongiibacteraceae</taxon>
        <taxon>Zhongshania</taxon>
    </lineage>
</organism>
<dbReference type="SUPFAM" id="SSF51182">
    <property type="entry name" value="RmlC-like cupins"/>
    <property type="match status" value="1"/>
</dbReference>
<evidence type="ECO:0000259" key="1">
    <source>
        <dbReference type="Pfam" id="PF07883"/>
    </source>
</evidence>
<dbReference type="InterPro" id="IPR013096">
    <property type="entry name" value="Cupin_2"/>
</dbReference>
<evidence type="ECO:0000313" key="3">
    <source>
        <dbReference type="Proteomes" id="UP000237222"/>
    </source>
</evidence>
<accession>A0A2S4HBH5</accession>